<keyword evidence="4" id="KW-1185">Reference proteome</keyword>
<keyword evidence="2" id="KW-0812">Transmembrane</keyword>
<sequence>MTDTTHDTASRGLTRRQAVPLAIGSIAGSGILFLLSAARRGAGARPQRDGSSGFVRTGRRTPRGDVENPRSAPSPG</sequence>
<feature type="transmembrane region" description="Helical" evidence="2">
    <location>
        <begin position="18"/>
        <end position="38"/>
    </location>
</feature>
<evidence type="ECO:0000313" key="3">
    <source>
        <dbReference type="EMBL" id="MFH0250169.1"/>
    </source>
</evidence>
<reference evidence="3 4" key="1">
    <citation type="submission" date="2024-10" db="EMBL/GenBank/DDBJ databases">
        <authorList>
            <person name="Cho J.-C."/>
        </authorList>
    </citation>
    <scope>NUCLEOTIDE SEQUENCE [LARGE SCALE GENOMIC DNA]</scope>
    <source>
        <strain evidence="3 4">KCTC29696</strain>
    </source>
</reference>
<evidence type="ECO:0000313" key="4">
    <source>
        <dbReference type="Proteomes" id="UP001607069"/>
    </source>
</evidence>
<protein>
    <submittedName>
        <fullName evidence="3">Uncharacterized protein</fullName>
    </submittedName>
</protein>
<keyword evidence="2" id="KW-1133">Transmembrane helix</keyword>
<comment type="caution">
    <text evidence="3">The sequence shown here is derived from an EMBL/GenBank/DDBJ whole genome shotgun (WGS) entry which is preliminary data.</text>
</comment>
<evidence type="ECO:0000256" key="1">
    <source>
        <dbReference type="SAM" id="MobiDB-lite"/>
    </source>
</evidence>
<organism evidence="3 4">
    <name type="scientific">Streptomyces chitinivorans</name>
    <dbReference type="NCBI Taxonomy" id="1257027"/>
    <lineage>
        <taxon>Bacteria</taxon>
        <taxon>Bacillati</taxon>
        <taxon>Actinomycetota</taxon>
        <taxon>Actinomycetes</taxon>
        <taxon>Kitasatosporales</taxon>
        <taxon>Streptomycetaceae</taxon>
        <taxon>Streptomyces</taxon>
    </lineage>
</organism>
<gene>
    <name evidence="3" type="ORF">ACG5V6_18380</name>
</gene>
<name>A0ABW7HW93_9ACTN</name>
<dbReference type="EMBL" id="JBIHMK010000072">
    <property type="protein sequence ID" value="MFH0250169.1"/>
    <property type="molecule type" value="Genomic_DNA"/>
</dbReference>
<keyword evidence="2" id="KW-0472">Membrane</keyword>
<evidence type="ECO:0000256" key="2">
    <source>
        <dbReference type="SAM" id="Phobius"/>
    </source>
</evidence>
<accession>A0ABW7HW93</accession>
<dbReference type="RefSeq" id="WP_279949191.1">
    <property type="nucleotide sequence ID" value="NZ_BAABEN010000011.1"/>
</dbReference>
<dbReference type="Proteomes" id="UP001607069">
    <property type="component" value="Unassembled WGS sequence"/>
</dbReference>
<proteinExistence type="predicted"/>
<feature type="region of interest" description="Disordered" evidence="1">
    <location>
        <begin position="40"/>
        <end position="76"/>
    </location>
</feature>